<dbReference type="AlphaFoldDB" id="A0A4U6QN65"/>
<gene>
    <name evidence="2" type="ORF">FDO65_10225</name>
</gene>
<dbReference type="RefSeq" id="WP_137449196.1">
    <property type="nucleotide sequence ID" value="NZ_SZZH01000001.1"/>
</dbReference>
<evidence type="ECO:0000256" key="1">
    <source>
        <dbReference type="SAM" id="MobiDB-lite"/>
    </source>
</evidence>
<feature type="compositionally biased region" description="Polar residues" evidence="1">
    <location>
        <begin position="1"/>
        <end position="21"/>
    </location>
</feature>
<sequence length="447" mass="43229">MTSKTNTFEGQPSGTSWSVANSGGGSGDAWNALTTSGTVTAVYDSAWAMHGSVSLHITGQASSQFILRSTGYNGASLSARIYARLASSSAAQDIVQVRNGSGQAGALGLSSSRQLQVKNALGGVLYTFGALAYLSDYRAEIQVTKGVATSAPFDGVITAAVYAGDSRIPIESYTSAAVNTGTGNLTEWRAGKLTSGPSLEMFLDSAGAHDVSADPMGPFLRAVSGSASVQLAATGAGGKVAVGQGAAVLTVTAAGVGRKLAAGSGIALVPVAAAGAGRKVAAAAGTAVVQLTATGAGRKRAAGGAVAAVPIAAFGAGQKRAAAGGYGTIALSATGAGQKRIAGSGTAVVTVMAAGVGTKRVAAGGIAAVPVAAAGSGRKIAAGGGYALVVIIASGVGQAIVEKPFTVTVGAGYTRPGVAVGRAVTRAPTMGAGRTRSAVTVGPGREA</sequence>
<keyword evidence="3" id="KW-1185">Reference proteome</keyword>
<proteinExistence type="predicted"/>
<comment type="caution">
    <text evidence="2">The sequence shown here is derived from an EMBL/GenBank/DDBJ whole genome shotgun (WGS) entry which is preliminary data.</text>
</comment>
<evidence type="ECO:0000313" key="3">
    <source>
        <dbReference type="Proteomes" id="UP000306985"/>
    </source>
</evidence>
<dbReference type="EMBL" id="SZZH01000001">
    <property type="protein sequence ID" value="TKV61891.1"/>
    <property type="molecule type" value="Genomic_DNA"/>
</dbReference>
<dbReference type="Proteomes" id="UP000306985">
    <property type="component" value="Unassembled WGS sequence"/>
</dbReference>
<protein>
    <submittedName>
        <fullName evidence="2">Uncharacterized protein</fullName>
    </submittedName>
</protein>
<organism evidence="2 3">
    <name type="scientific">Nakamurella flava</name>
    <dbReference type="NCBI Taxonomy" id="2576308"/>
    <lineage>
        <taxon>Bacteria</taxon>
        <taxon>Bacillati</taxon>
        <taxon>Actinomycetota</taxon>
        <taxon>Actinomycetes</taxon>
        <taxon>Nakamurellales</taxon>
        <taxon>Nakamurellaceae</taxon>
        <taxon>Nakamurella</taxon>
    </lineage>
</organism>
<reference evidence="2 3" key="1">
    <citation type="submission" date="2019-05" db="EMBL/GenBank/DDBJ databases">
        <title>Nakamurella sp. N5BH11, whole genome shotgun sequence.</title>
        <authorList>
            <person name="Tuo L."/>
        </authorList>
    </citation>
    <scope>NUCLEOTIDE SEQUENCE [LARGE SCALE GENOMIC DNA]</scope>
    <source>
        <strain evidence="2 3">N5BH11</strain>
    </source>
</reference>
<feature type="region of interest" description="Disordered" evidence="1">
    <location>
        <begin position="1"/>
        <end position="22"/>
    </location>
</feature>
<name>A0A4U6QN65_9ACTN</name>
<evidence type="ECO:0000313" key="2">
    <source>
        <dbReference type="EMBL" id="TKV61891.1"/>
    </source>
</evidence>
<accession>A0A4U6QN65</accession>